<keyword evidence="4" id="KW-0238">DNA-binding</keyword>
<dbReference type="GO" id="GO:0003677">
    <property type="term" value="F:DNA binding"/>
    <property type="evidence" value="ECO:0007669"/>
    <property type="project" value="UniProtKB-KW"/>
</dbReference>
<dbReference type="PANTHER" id="PTHR32071">
    <property type="entry name" value="TRANSCRIPTIONAL REGULATORY PROTEIN"/>
    <property type="match status" value="1"/>
</dbReference>
<dbReference type="Pfam" id="PF25601">
    <property type="entry name" value="AAA_lid_14"/>
    <property type="match status" value="1"/>
</dbReference>
<dbReference type="FunFam" id="3.40.50.300:FF:000006">
    <property type="entry name" value="DNA-binding transcriptional regulator NtrC"/>
    <property type="match status" value="1"/>
</dbReference>
<dbReference type="InterPro" id="IPR058031">
    <property type="entry name" value="AAA_lid_NorR"/>
</dbReference>
<keyword evidence="8" id="KW-1185">Reference proteome</keyword>
<dbReference type="SUPFAM" id="SSF52540">
    <property type="entry name" value="P-loop containing nucleoside triphosphate hydrolases"/>
    <property type="match status" value="1"/>
</dbReference>
<evidence type="ECO:0000256" key="4">
    <source>
        <dbReference type="ARBA" id="ARBA00023125"/>
    </source>
</evidence>
<dbReference type="Gene3D" id="1.10.8.60">
    <property type="match status" value="1"/>
</dbReference>
<dbReference type="GO" id="GO:0006355">
    <property type="term" value="P:regulation of DNA-templated transcription"/>
    <property type="evidence" value="ECO:0007669"/>
    <property type="project" value="InterPro"/>
</dbReference>
<accession>K1JIR6</accession>
<dbReference type="InterPro" id="IPR027417">
    <property type="entry name" value="P-loop_NTPase"/>
</dbReference>
<dbReference type="Proteomes" id="UP000005835">
    <property type="component" value="Unassembled WGS sequence"/>
</dbReference>
<dbReference type="STRING" id="742823.HMPREF9465_00843"/>
<dbReference type="InterPro" id="IPR025943">
    <property type="entry name" value="Sigma_54_int_dom_ATP-bd_2"/>
</dbReference>
<dbReference type="eggNOG" id="COG2204">
    <property type="taxonomic scope" value="Bacteria"/>
</dbReference>
<dbReference type="CDD" id="cd00009">
    <property type="entry name" value="AAA"/>
    <property type="match status" value="1"/>
</dbReference>
<keyword evidence="5" id="KW-0804">Transcription</keyword>
<dbReference type="PROSITE" id="PS00676">
    <property type="entry name" value="SIGMA54_INTERACT_2"/>
    <property type="match status" value="1"/>
</dbReference>
<dbReference type="HOGENOM" id="CLU_000445_95_2_4"/>
<dbReference type="AlphaFoldDB" id="K1JIR6"/>
<dbReference type="InterPro" id="IPR025944">
    <property type="entry name" value="Sigma_54_int_dom_CS"/>
</dbReference>
<dbReference type="EMBL" id="ADMG01000020">
    <property type="protein sequence ID" value="EKB31575.1"/>
    <property type="molecule type" value="Genomic_DNA"/>
</dbReference>
<feature type="domain" description="Sigma-54 factor interaction" evidence="6">
    <location>
        <begin position="199"/>
        <end position="429"/>
    </location>
</feature>
<dbReference type="PATRIC" id="fig|742823.3.peg.850"/>
<evidence type="ECO:0000256" key="5">
    <source>
        <dbReference type="ARBA" id="ARBA00023163"/>
    </source>
</evidence>
<keyword evidence="2" id="KW-0067">ATP-binding</keyword>
<dbReference type="InterPro" id="IPR003018">
    <property type="entry name" value="GAF"/>
</dbReference>
<evidence type="ECO:0000256" key="3">
    <source>
        <dbReference type="ARBA" id="ARBA00023015"/>
    </source>
</evidence>
<dbReference type="InterPro" id="IPR002078">
    <property type="entry name" value="Sigma_54_int"/>
</dbReference>
<dbReference type="Gene3D" id="1.10.10.60">
    <property type="entry name" value="Homeodomain-like"/>
    <property type="match status" value="1"/>
</dbReference>
<dbReference type="PROSITE" id="PS50045">
    <property type="entry name" value="SIGMA54_INTERACT_4"/>
    <property type="match status" value="1"/>
</dbReference>
<gene>
    <name evidence="7" type="ORF">HMPREF9465_00843</name>
</gene>
<evidence type="ECO:0000256" key="2">
    <source>
        <dbReference type="ARBA" id="ARBA00022840"/>
    </source>
</evidence>
<comment type="caution">
    <text evidence="7">The sequence shown here is derived from an EMBL/GenBank/DDBJ whole genome shotgun (WGS) entry which is preliminary data.</text>
</comment>
<dbReference type="InterPro" id="IPR029016">
    <property type="entry name" value="GAF-like_dom_sf"/>
</dbReference>
<dbReference type="RefSeq" id="WP_005434459.1">
    <property type="nucleotide sequence ID" value="NZ_JH815515.1"/>
</dbReference>
<dbReference type="InterPro" id="IPR003593">
    <property type="entry name" value="AAA+_ATPase"/>
</dbReference>
<evidence type="ECO:0000313" key="7">
    <source>
        <dbReference type="EMBL" id="EKB31575.1"/>
    </source>
</evidence>
<dbReference type="Pfam" id="PF00158">
    <property type="entry name" value="Sigma54_activat"/>
    <property type="match status" value="1"/>
</dbReference>
<proteinExistence type="predicted"/>
<dbReference type="PANTHER" id="PTHR32071:SF117">
    <property type="entry name" value="PTS-DEPENDENT DIHYDROXYACETONE KINASE OPERON REGULATORY PROTEIN-RELATED"/>
    <property type="match status" value="1"/>
</dbReference>
<dbReference type="Gene3D" id="3.30.450.40">
    <property type="match status" value="1"/>
</dbReference>
<sequence>MSEAYFPDDLRLRTYAGLSETLRLEQALRTTLLTLAPVLPADGVFVNFFMKDELVVQFLAHATKARAEAMTARVPVSHDWLLKMSYERRGQCLVVNERREDPLTDEVLRNVLPEVRSYVMLRLLMDGIHYGVVCFYSTRPKAFGERHADIVRQLHNPIAINVGYSLAVYFRTVGLEMSAENRRLRENAVKASEEPLRELLARSPSLESIAQRIRRVAPYDATVIVTGESGCGKEVVATTIQQMSARRNAPFVRVNCAALPGSLIESELFGFERGAFTGARERHAGLFEQADGGTLFLDEVGELPPEVQAKLLRVLQGQSFRRVGGDKEVTVDVRIICATNRDLRSMVVEGKFREDLYYRLNVYPIPVAPLRERPEDIEPLASHFIRQIARRYGMAVLPRLAEEALDFARRWPWPGNVRELRNVMARAVLSGEPVIRTLDVSTGAAPDVHPVPFAVRGLGVTGPSDVHGAQEGPADMKAEVNADMTFDDMQRAYFRALLERTGGRVSGAGGAAERAGMHPNTLRSRLEKLGITLRRTVG</sequence>
<dbReference type="OrthoDB" id="9761705at2"/>
<reference evidence="7 8" key="1">
    <citation type="submission" date="2012-05" db="EMBL/GenBank/DDBJ databases">
        <title>The Genome Sequence of Sutterella wadsworthensis 2_1_59BFAA.</title>
        <authorList>
            <consortium name="The Broad Institute Genome Sequencing Platform"/>
            <person name="Earl A."/>
            <person name="Ward D."/>
            <person name="Feldgarden M."/>
            <person name="Gevers D."/>
            <person name="Daigneault M."/>
            <person name="Strauss J."/>
            <person name="Allen-Vercoe E."/>
            <person name="Walker B."/>
            <person name="Young S.K."/>
            <person name="Zeng Q."/>
            <person name="Gargeya S."/>
            <person name="Fitzgerald M."/>
            <person name="Haas B."/>
            <person name="Abouelleil A."/>
            <person name="Alvarado L."/>
            <person name="Arachchi H.M."/>
            <person name="Berlin A.M."/>
            <person name="Chapman S.B."/>
            <person name="Goldberg J."/>
            <person name="Griggs A."/>
            <person name="Gujja S."/>
            <person name="Hansen M."/>
            <person name="Howarth C."/>
            <person name="Imamovic A."/>
            <person name="Larimer J."/>
            <person name="McCowen C."/>
            <person name="Montmayeur A."/>
            <person name="Murphy C."/>
            <person name="Neiman D."/>
            <person name="Pearson M."/>
            <person name="Priest M."/>
            <person name="Roberts A."/>
            <person name="Saif S."/>
            <person name="Shea T."/>
            <person name="Sisk P."/>
            <person name="Sykes S."/>
            <person name="Wortman J."/>
            <person name="Nusbaum C."/>
            <person name="Birren B."/>
        </authorList>
    </citation>
    <scope>NUCLEOTIDE SEQUENCE [LARGE SCALE GENOMIC DNA]</scope>
    <source>
        <strain evidence="7 8">2_1_59BFAA</strain>
    </source>
</reference>
<keyword evidence="1" id="KW-0547">Nucleotide-binding</keyword>
<dbReference type="Gene3D" id="3.40.50.300">
    <property type="entry name" value="P-loop containing nucleotide triphosphate hydrolases"/>
    <property type="match status" value="1"/>
</dbReference>
<evidence type="ECO:0000313" key="8">
    <source>
        <dbReference type="Proteomes" id="UP000005835"/>
    </source>
</evidence>
<dbReference type="GO" id="GO:0005524">
    <property type="term" value="F:ATP binding"/>
    <property type="evidence" value="ECO:0007669"/>
    <property type="project" value="UniProtKB-KW"/>
</dbReference>
<dbReference type="Pfam" id="PF01590">
    <property type="entry name" value="GAF"/>
    <property type="match status" value="1"/>
</dbReference>
<organism evidence="7 8">
    <name type="scientific">Sutterella wadsworthensis 2_1_59BFAA</name>
    <dbReference type="NCBI Taxonomy" id="742823"/>
    <lineage>
        <taxon>Bacteria</taxon>
        <taxon>Pseudomonadati</taxon>
        <taxon>Pseudomonadota</taxon>
        <taxon>Betaproteobacteria</taxon>
        <taxon>Burkholderiales</taxon>
        <taxon>Sutterellaceae</taxon>
        <taxon>Sutterella</taxon>
    </lineage>
</organism>
<name>K1JIR6_9BURK</name>
<dbReference type="PROSITE" id="PS00688">
    <property type="entry name" value="SIGMA54_INTERACT_3"/>
    <property type="match status" value="1"/>
</dbReference>
<evidence type="ECO:0000256" key="1">
    <source>
        <dbReference type="ARBA" id="ARBA00022741"/>
    </source>
</evidence>
<dbReference type="SUPFAM" id="SSF46689">
    <property type="entry name" value="Homeodomain-like"/>
    <property type="match status" value="1"/>
</dbReference>
<dbReference type="InterPro" id="IPR009057">
    <property type="entry name" value="Homeodomain-like_sf"/>
</dbReference>
<protein>
    <recommendedName>
        <fullName evidence="6">Sigma-54 factor interaction domain-containing protein</fullName>
    </recommendedName>
</protein>
<dbReference type="SUPFAM" id="SSF55781">
    <property type="entry name" value="GAF domain-like"/>
    <property type="match status" value="1"/>
</dbReference>
<evidence type="ECO:0000259" key="6">
    <source>
        <dbReference type="PROSITE" id="PS50045"/>
    </source>
</evidence>
<dbReference type="SMART" id="SM00382">
    <property type="entry name" value="AAA"/>
    <property type="match status" value="1"/>
</dbReference>
<keyword evidence="3" id="KW-0805">Transcription regulation</keyword>